<evidence type="ECO:0000313" key="3">
    <source>
        <dbReference type="Proteomes" id="UP001459277"/>
    </source>
</evidence>
<organism evidence="2 3">
    <name type="scientific">Lithocarpus litseifolius</name>
    <dbReference type="NCBI Taxonomy" id="425828"/>
    <lineage>
        <taxon>Eukaryota</taxon>
        <taxon>Viridiplantae</taxon>
        <taxon>Streptophyta</taxon>
        <taxon>Embryophyta</taxon>
        <taxon>Tracheophyta</taxon>
        <taxon>Spermatophyta</taxon>
        <taxon>Magnoliopsida</taxon>
        <taxon>eudicotyledons</taxon>
        <taxon>Gunneridae</taxon>
        <taxon>Pentapetalae</taxon>
        <taxon>rosids</taxon>
        <taxon>fabids</taxon>
        <taxon>Fagales</taxon>
        <taxon>Fagaceae</taxon>
        <taxon>Lithocarpus</taxon>
    </lineage>
</organism>
<dbReference type="GO" id="GO:0004523">
    <property type="term" value="F:RNA-DNA hybrid ribonuclease activity"/>
    <property type="evidence" value="ECO:0007669"/>
    <property type="project" value="InterPro"/>
</dbReference>
<dbReference type="PANTHER" id="PTHR47074:SF48">
    <property type="entry name" value="POLYNUCLEOTIDYL TRANSFERASE, RIBONUCLEASE H-LIKE SUPERFAMILY PROTEIN"/>
    <property type="match status" value="1"/>
</dbReference>
<feature type="domain" description="RNase H type-1" evidence="1">
    <location>
        <begin position="98"/>
        <end position="212"/>
    </location>
</feature>
<dbReference type="InterPro" id="IPR012337">
    <property type="entry name" value="RNaseH-like_sf"/>
</dbReference>
<evidence type="ECO:0000313" key="2">
    <source>
        <dbReference type="EMBL" id="KAL0015370.1"/>
    </source>
</evidence>
<protein>
    <recommendedName>
        <fullName evidence="1">RNase H type-1 domain-containing protein</fullName>
    </recommendedName>
</protein>
<dbReference type="Gene3D" id="3.30.420.10">
    <property type="entry name" value="Ribonuclease H-like superfamily/Ribonuclease H"/>
    <property type="match status" value="1"/>
</dbReference>
<name>A0AAW2E1B6_9ROSI</name>
<dbReference type="SUPFAM" id="SSF53098">
    <property type="entry name" value="Ribonuclease H-like"/>
    <property type="match status" value="1"/>
</dbReference>
<dbReference type="InterPro" id="IPR052929">
    <property type="entry name" value="RNase_H-like_EbsB-rel"/>
</dbReference>
<proteinExistence type="predicted"/>
<sequence>MWECGVAQDVWAGSRISLQKCPTLMGDMVKLFEWLVDRLAEEDMERFLVQCWVLWNQRNAILHGDTIQDPSVLGQRAETMLHDYRDAQSHLSVPLPSSSKASGFGVVIPNERGESMAAVSARVLSVQNSEEAEALACRKAVEVAMDFGFRDVTLEGDNISVMNSISSAGINRARLGFVYDDIRSMGRGFRSFRVNHVRRTANTVAHSLAKYAGLIEGEMVWLEEDPPPARDALYSDYCHISL</sequence>
<dbReference type="GO" id="GO:0003676">
    <property type="term" value="F:nucleic acid binding"/>
    <property type="evidence" value="ECO:0007669"/>
    <property type="project" value="InterPro"/>
</dbReference>
<keyword evidence="3" id="KW-1185">Reference proteome</keyword>
<gene>
    <name evidence="2" type="ORF">SO802_002439</name>
</gene>
<dbReference type="InterPro" id="IPR044730">
    <property type="entry name" value="RNase_H-like_dom_plant"/>
</dbReference>
<dbReference type="PANTHER" id="PTHR47074">
    <property type="entry name" value="BNAC02G40300D PROTEIN"/>
    <property type="match status" value="1"/>
</dbReference>
<dbReference type="AlphaFoldDB" id="A0AAW2E1B6"/>
<accession>A0AAW2E1B6</accession>
<dbReference type="EMBL" id="JAZDWU010000001">
    <property type="protein sequence ID" value="KAL0015370.1"/>
    <property type="molecule type" value="Genomic_DNA"/>
</dbReference>
<dbReference type="CDD" id="cd06222">
    <property type="entry name" value="RNase_H_like"/>
    <property type="match status" value="1"/>
</dbReference>
<comment type="caution">
    <text evidence="2">The sequence shown here is derived from an EMBL/GenBank/DDBJ whole genome shotgun (WGS) entry which is preliminary data.</text>
</comment>
<evidence type="ECO:0000259" key="1">
    <source>
        <dbReference type="Pfam" id="PF13456"/>
    </source>
</evidence>
<reference evidence="2 3" key="1">
    <citation type="submission" date="2024-01" db="EMBL/GenBank/DDBJ databases">
        <title>A telomere-to-telomere, gap-free genome of sweet tea (Lithocarpus litseifolius).</title>
        <authorList>
            <person name="Zhou J."/>
        </authorList>
    </citation>
    <scope>NUCLEOTIDE SEQUENCE [LARGE SCALE GENOMIC DNA]</scope>
    <source>
        <strain evidence="2">Zhou-2022a</strain>
        <tissue evidence="2">Leaf</tissue>
    </source>
</reference>
<dbReference type="InterPro" id="IPR002156">
    <property type="entry name" value="RNaseH_domain"/>
</dbReference>
<dbReference type="InterPro" id="IPR036397">
    <property type="entry name" value="RNaseH_sf"/>
</dbReference>
<dbReference type="Proteomes" id="UP001459277">
    <property type="component" value="Unassembled WGS sequence"/>
</dbReference>
<dbReference type="Pfam" id="PF13456">
    <property type="entry name" value="RVT_3"/>
    <property type="match status" value="1"/>
</dbReference>